<evidence type="ECO:0000313" key="3">
    <source>
        <dbReference type="Proteomes" id="UP000663828"/>
    </source>
</evidence>
<keyword evidence="3" id="KW-1185">Reference proteome</keyword>
<name>A0A814S6B5_ADIRI</name>
<gene>
    <name evidence="2" type="ORF">EDS130_LOCUS28029</name>
    <name evidence="1" type="ORF">XAT740_LOCUS20514</name>
</gene>
<evidence type="ECO:0000313" key="1">
    <source>
        <dbReference type="EMBL" id="CAF1142766.1"/>
    </source>
</evidence>
<dbReference type="EMBL" id="CAJNOR010001436">
    <property type="protein sequence ID" value="CAF1142766.1"/>
    <property type="molecule type" value="Genomic_DNA"/>
</dbReference>
<comment type="caution">
    <text evidence="1">The sequence shown here is derived from an EMBL/GenBank/DDBJ whole genome shotgun (WGS) entry which is preliminary data.</text>
</comment>
<protein>
    <submittedName>
        <fullName evidence="1">Uncharacterized protein</fullName>
    </submittedName>
</protein>
<dbReference type="EMBL" id="CAJNOJ010000180">
    <property type="protein sequence ID" value="CAF1252004.1"/>
    <property type="molecule type" value="Genomic_DNA"/>
</dbReference>
<proteinExistence type="predicted"/>
<dbReference type="AlphaFoldDB" id="A0A814S6B5"/>
<evidence type="ECO:0000313" key="2">
    <source>
        <dbReference type="EMBL" id="CAF1252004.1"/>
    </source>
</evidence>
<dbReference type="Proteomes" id="UP000663828">
    <property type="component" value="Unassembled WGS sequence"/>
</dbReference>
<dbReference type="Proteomes" id="UP000663852">
    <property type="component" value="Unassembled WGS sequence"/>
</dbReference>
<organism evidence="1 3">
    <name type="scientific">Adineta ricciae</name>
    <name type="common">Rotifer</name>
    <dbReference type="NCBI Taxonomy" id="249248"/>
    <lineage>
        <taxon>Eukaryota</taxon>
        <taxon>Metazoa</taxon>
        <taxon>Spiralia</taxon>
        <taxon>Gnathifera</taxon>
        <taxon>Rotifera</taxon>
        <taxon>Eurotatoria</taxon>
        <taxon>Bdelloidea</taxon>
        <taxon>Adinetida</taxon>
        <taxon>Adinetidae</taxon>
        <taxon>Adineta</taxon>
    </lineage>
</organism>
<accession>A0A814S6B5</accession>
<sequence>MTARKAYVMNADYNEYPHPQMATLFDFSRRAVITTKKQENAEHPISLSHTASRKINQLKRPSRSICVWPMGKFGSECYLKHELADTSPANNGVYVPLEDRSNHKAFVHLCRGEFYGERCEHHRNQIDVEFSDEIINETASYLILRLVTTVRQNNIVKTRESASKIMLHTPA</sequence>
<reference evidence="1" key="1">
    <citation type="submission" date="2021-02" db="EMBL/GenBank/DDBJ databases">
        <authorList>
            <person name="Nowell W R."/>
        </authorList>
    </citation>
    <scope>NUCLEOTIDE SEQUENCE</scope>
</reference>